<protein>
    <submittedName>
        <fullName evidence="2">Uncharacterized protein</fullName>
    </submittedName>
</protein>
<name>A0A1M6Q4D6_9BACT</name>
<reference evidence="3" key="1">
    <citation type="submission" date="2016-11" db="EMBL/GenBank/DDBJ databases">
        <authorList>
            <person name="Varghese N."/>
            <person name="Submissions S."/>
        </authorList>
    </citation>
    <scope>NUCLEOTIDE SEQUENCE [LARGE SCALE GENOMIC DNA]</scope>
    <source>
        <strain evidence="3">DSM 16219</strain>
    </source>
</reference>
<sequence length="84" mass="9474">MAFKPNKKTPQLIHKKTARKTPLKASCGLSYFRFLVWNAAFLYYSVPGTVWVKIARPDSCISRCNSRFAFSTADCSGLKRPSVI</sequence>
<feature type="transmembrane region" description="Helical" evidence="1">
    <location>
        <begin position="21"/>
        <end position="44"/>
    </location>
</feature>
<organism evidence="2 3">
    <name type="scientific">Desulfatibacillum alkenivorans DSM 16219</name>
    <dbReference type="NCBI Taxonomy" id="1121393"/>
    <lineage>
        <taxon>Bacteria</taxon>
        <taxon>Pseudomonadati</taxon>
        <taxon>Thermodesulfobacteriota</taxon>
        <taxon>Desulfobacteria</taxon>
        <taxon>Desulfobacterales</taxon>
        <taxon>Desulfatibacillaceae</taxon>
        <taxon>Desulfatibacillum</taxon>
    </lineage>
</organism>
<dbReference type="Proteomes" id="UP000183994">
    <property type="component" value="Unassembled WGS sequence"/>
</dbReference>
<dbReference type="AlphaFoldDB" id="A0A1M6Q4D6"/>
<keyword evidence="1" id="KW-0472">Membrane</keyword>
<gene>
    <name evidence="2" type="ORF">SAMN02745216_02959</name>
</gene>
<keyword evidence="1" id="KW-0812">Transmembrane</keyword>
<keyword evidence="3" id="KW-1185">Reference proteome</keyword>
<evidence type="ECO:0000256" key="1">
    <source>
        <dbReference type="SAM" id="Phobius"/>
    </source>
</evidence>
<evidence type="ECO:0000313" key="2">
    <source>
        <dbReference type="EMBL" id="SHK15124.1"/>
    </source>
</evidence>
<dbReference type="EMBL" id="FQZU01000019">
    <property type="protein sequence ID" value="SHK15124.1"/>
    <property type="molecule type" value="Genomic_DNA"/>
</dbReference>
<keyword evidence="1" id="KW-1133">Transmembrane helix</keyword>
<accession>A0A1M6Q4D6</accession>
<evidence type="ECO:0000313" key="3">
    <source>
        <dbReference type="Proteomes" id="UP000183994"/>
    </source>
</evidence>
<proteinExistence type="predicted"/>
<dbReference type="STRING" id="1121393.SAMN02745216_02959"/>